<feature type="compositionally biased region" description="Low complexity" evidence="1">
    <location>
        <begin position="254"/>
        <end position="280"/>
    </location>
</feature>
<reference evidence="3" key="1">
    <citation type="journal article" date="2018" name="Nat. Microbiol.">
        <title>Leveraging single-cell genomics to expand the fungal tree of life.</title>
        <authorList>
            <person name="Ahrendt S.R."/>
            <person name="Quandt C.A."/>
            <person name="Ciobanu D."/>
            <person name="Clum A."/>
            <person name="Salamov A."/>
            <person name="Andreopoulos B."/>
            <person name="Cheng J.F."/>
            <person name="Woyke T."/>
            <person name="Pelin A."/>
            <person name="Henrissat B."/>
            <person name="Reynolds N.K."/>
            <person name="Benny G.L."/>
            <person name="Smith M.E."/>
            <person name="James T.Y."/>
            <person name="Grigoriev I.V."/>
        </authorList>
    </citation>
    <scope>NUCLEOTIDE SEQUENCE [LARGE SCALE GENOMIC DNA]</scope>
</reference>
<keyword evidence="3" id="KW-1185">Reference proteome</keyword>
<feature type="compositionally biased region" description="Basic and acidic residues" evidence="1">
    <location>
        <begin position="281"/>
        <end position="293"/>
    </location>
</feature>
<dbReference type="AlphaFoldDB" id="A0A4P9VUY2"/>
<dbReference type="EMBL" id="ML001256">
    <property type="protein sequence ID" value="RKO83421.1"/>
    <property type="molecule type" value="Genomic_DNA"/>
</dbReference>
<protein>
    <submittedName>
        <fullName evidence="2">Uncharacterized protein</fullName>
    </submittedName>
</protein>
<evidence type="ECO:0000256" key="1">
    <source>
        <dbReference type="SAM" id="MobiDB-lite"/>
    </source>
</evidence>
<feature type="non-terminal residue" evidence="2">
    <location>
        <position position="313"/>
    </location>
</feature>
<evidence type="ECO:0000313" key="3">
    <source>
        <dbReference type="Proteomes" id="UP000269721"/>
    </source>
</evidence>
<accession>A0A4P9VUY2</accession>
<feature type="region of interest" description="Disordered" evidence="1">
    <location>
        <begin position="163"/>
        <end position="313"/>
    </location>
</feature>
<sequence length="313" mass="34121">MDAPLTLPDPPATQPRRQRSSRAASPPPQGLKNLGSHPLLGGGGVTNAHQAPPSPPQARRPFGASAARQPFARPASPQSKKRTLNDRDEGGREAKSSRVDGPRGGRFLPQEEVASYENGWMEVDDAALSPSDAPRLPTFALAAQLDANYPTDALTEFSSSAIDGLSYGSLSDDEERAIVGPEGSPTPDYEAFDLDQPMAPPRHQADKITVRGKQSQSQPQPKNNRPPKHRPADQAPQQPKSQFGFQKPNAGGVQLPQQQQPKQQQHQQQQQQQQLRQHQQPVEKKQEMPRQDSAESAGDLVAYSDEEIKAKMD</sequence>
<proteinExistence type="predicted"/>
<gene>
    <name evidence="2" type="ORF">BDK51DRAFT_51357</name>
</gene>
<feature type="compositionally biased region" description="Polar residues" evidence="1">
    <location>
        <begin position="212"/>
        <end position="223"/>
    </location>
</feature>
<evidence type="ECO:0000313" key="2">
    <source>
        <dbReference type="EMBL" id="RKO83421.1"/>
    </source>
</evidence>
<feature type="compositionally biased region" description="Polar residues" evidence="1">
    <location>
        <begin position="235"/>
        <end position="244"/>
    </location>
</feature>
<organism evidence="2 3">
    <name type="scientific">Blyttiomyces helicus</name>
    <dbReference type="NCBI Taxonomy" id="388810"/>
    <lineage>
        <taxon>Eukaryota</taxon>
        <taxon>Fungi</taxon>
        <taxon>Fungi incertae sedis</taxon>
        <taxon>Chytridiomycota</taxon>
        <taxon>Chytridiomycota incertae sedis</taxon>
        <taxon>Chytridiomycetes</taxon>
        <taxon>Chytridiomycetes incertae sedis</taxon>
        <taxon>Blyttiomyces</taxon>
    </lineage>
</organism>
<feature type="compositionally biased region" description="Basic and acidic residues" evidence="1">
    <location>
        <begin position="83"/>
        <end position="103"/>
    </location>
</feature>
<feature type="region of interest" description="Disordered" evidence="1">
    <location>
        <begin position="1"/>
        <end position="111"/>
    </location>
</feature>
<name>A0A4P9VUY2_9FUNG</name>
<dbReference type="Proteomes" id="UP000269721">
    <property type="component" value="Unassembled WGS sequence"/>
</dbReference>